<dbReference type="EMBL" id="JAZHXI010000013">
    <property type="protein sequence ID" value="KAL2065025.1"/>
    <property type="molecule type" value="Genomic_DNA"/>
</dbReference>
<protein>
    <submittedName>
        <fullName evidence="2">Uncharacterized protein</fullName>
    </submittedName>
</protein>
<keyword evidence="1" id="KW-0812">Transmembrane</keyword>
<organism evidence="2 3">
    <name type="scientific">Oculimacula yallundae</name>
    <dbReference type="NCBI Taxonomy" id="86028"/>
    <lineage>
        <taxon>Eukaryota</taxon>
        <taxon>Fungi</taxon>
        <taxon>Dikarya</taxon>
        <taxon>Ascomycota</taxon>
        <taxon>Pezizomycotina</taxon>
        <taxon>Leotiomycetes</taxon>
        <taxon>Helotiales</taxon>
        <taxon>Ploettnerulaceae</taxon>
        <taxon>Oculimacula</taxon>
    </lineage>
</organism>
<evidence type="ECO:0000256" key="1">
    <source>
        <dbReference type="SAM" id="Phobius"/>
    </source>
</evidence>
<accession>A0ABR4C511</accession>
<feature type="transmembrane region" description="Helical" evidence="1">
    <location>
        <begin position="20"/>
        <end position="39"/>
    </location>
</feature>
<dbReference type="Proteomes" id="UP001595075">
    <property type="component" value="Unassembled WGS sequence"/>
</dbReference>
<evidence type="ECO:0000313" key="3">
    <source>
        <dbReference type="Proteomes" id="UP001595075"/>
    </source>
</evidence>
<keyword evidence="1" id="KW-1133">Transmembrane helix</keyword>
<evidence type="ECO:0000313" key="2">
    <source>
        <dbReference type="EMBL" id="KAL2065025.1"/>
    </source>
</evidence>
<name>A0ABR4C511_9HELO</name>
<keyword evidence="1" id="KW-0472">Membrane</keyword>
<sequence length="106" mass="11757">MSLLWLATWDEGRGGEGRDTIQNWVGTTLALALALALALDQSASAPKFQANPTPPFRSRKLSAGPVDLEILSCDRLTAESRHELMDGWMDWMVEENLNDENLQVTT</sequence>
<proteinExistence type="predicted"/>
<gene>
    <name evidence="2" type="ORF">VTL71DRAFT_4165</name>
</gene>
<comment type="caution">
    <text evidence="2">The sequence shown here is derived from an EMBL/GenBank/DDBJ whole genome shotgun (WGS) entry which is preliminary data.</text>
</comment>
<reference evidence="2 3" key="1">
    <citation type="journal article" date="2024" name="Commun. Biol.">
        <title>Comparative genomic analysis of thermophilic fungi reveals convergent evolutionary adaptations and gene losses.</title>
        <authorList>
            <person name="Steindorff A.S."/>
            <person name="Aguilar-Pontes M.V."/>
            <person name="Robinson A.J."/>
            <person name="Andreopoulos B."/>
            <person name="LaButti K."/>
            <person name="Kuo A."/>
            <person name="Mondo S."/>
            <person name="Riley R."/>
            <person name="Otillar R."/>
            <person name="Haridas S."/>
            <person name="Lipzen A."/>
            <person name="Grimwood J."/>
            <person name="Schmutz J."/>
            <person name="Clum A."/>
            <person name="Reid I.D."/>
            <person name="Moisan M.C."/>
            <person name="Butler G."/>
            <person name="Nguyen T.T.M."/>
            <person name="Dewar K."/>
            <person name="Conant G."/>
            <person name="Drula E."/>
            <person name="Henrissat B."/>
            <person name="Hansel C."/>
            <person name="Singer S."/>
            <person name="Hutchinson M.I."/>
            <person name="de Vries R.P."/>
            <person name="Natvig D.O."/>
            <person name="Powell A.J."/>
            <person name="Tsang A."/>
            <person name="Grigoriev I.V."/>
        </authorList>
    </citation>
    <scope>NUCLEOTIDE SEQUENCE [LARGE SCALE GENOMIC DNA]</scope>
    <source>
        <strain evidence="2 3">CBS 494.80</strain>
    </source>
</reference>
<keyword evidence="3" id="KW-1185">Reference proteome</keyword>